<dbReference type="PANTHER" id="PTHR13275:SF4">
    <property type="entry name" value="VACUOLAR PROTEIN SORTING-ASSOCIATED PROTEIN 72 HOMOLOG"/>
    <property type="match status" value="1"/>
</dbReference>
<evidence type="ECO:0000256" key="2">
    <source>
        <dbReference type="ARBA" id="ARBA00020000"/>
    </source>
</evidence>
<dbReference type="EMBL" id="HG805976">
    <property type="protein sequence ID" value="CDW55749.1"/>
    <property type="molecule type" value="Genomic_DNA"/>
</dbReference>
<dbReference type="Proteomes" id="UP000030665">
    <property type="component" value="Unassembled WGS sequence"/>
</dbReference>
<reference evidence="5" key="2">
    <citation type="submission" date="2014-03" db="EMBL/GenBank/DDBJ databases">
        <title>The whipworm genome and dual-species transcriptomics of an intimate host-pathogen interaction.</title>
        <authorList>
            <person name="Foth B.J."/>
            <person name="Tsai I.J."/>
            <person name="Reid A.J."/>
            <person name="Bancroft A.J."/>
            <person name="Nichol S."/>
            <person name="Tracey A."/>
            <person name="Holroyd N."/>
            <person name="Cotton J.A."/>
            <person name="Stanley E.J."/>
            <person name="Zarowiecki M."/>
            <person name="Liu J.Z."/>
            <person name="Huckvale T."/>
            <person name="Cooper P.J."/>
            <person name="Grencis R.K."/>
            <person name="Berriman M."/>
        </authorList>
    </citation>
    <scope>NUCLEOTIDE SEQUENCE [LARGE SCALE GENOMIC DNA]</scope>
</reference>
<dbReference type="OrthoDB" id="5919335at2759"/>
<dbReference type="InterPro" id="IPR046757">
    <property type="entry name" value="YL1_N"/>
</dbReference>
<evidence type="ECO:0000256" key="3">
    <source>
        <dbReference type="SAM" id="MobiDB-lite"/>
    </source>
</evidence>
<dbReference type="SMART" id="SM00993">
    <property type="entry name" value="YL1_C"/>
    <property type="match status" value="1"/>
</dbReference>
<evidence type="ECO:0000313" key="6">
    <source>
        <dbReference type="Proteomes" id="UP000030665"/>
    </source>
</evidence>
<feature type="region of interest" description="Disordered" evidence="3">
    <location>
        <begin position="31"/>
        <end position="89"/>
    </location>
</feature>
<dbReference type="GO" id="GO:0005634">
    <property type="term" value="C:nucleus"/>
    <property type="evidence" value="ECO:0007669"/>
    <property type="project" value="TreeGrafter"/>
</dbReference>
<dbReference type="Pfam" id="PF05764">
    <property type="entry name" value="YL1"/>
    <property type="match status" value="1"/>
</dbReference>
<gene>
    <name evidence="5" type="ORF">TTRE_0000402201</name>
</gene>
<organism evidence="5 6">
    <name type="scientific">Trichuris trichiura</name>
    <name type="common">Whipworm</name>
    <name type="synonym">Trichocephalus trichiurus</name>
    <dbReference type="NCBI Taxonomy" id="36087"/>
    <lineage>
        <taxon>Eukaryota</taxon>
        <taxon>Metazoa</taxon>
        <taxon>Ecdysozoa</taxon>
        <taxon>Nematoda</taxon>
        <taxon>Enoplea</taxon>
        <taxon>Dorylaimia</taxon>
        <taxon>Trichinellida</taxon>
        <taxon>Trichuridae</taxon>
        <taxon>Trichuris</taxon>
    </lineage>
</organism>
<dbReference type="Pfam" id="PF08265">
    <property type="entry name" value="YL1_C"/>
    <property type="match status" value="1"/>
</dbReference>
<evidence type="ECO:0000313" key="5">
    <source>
        <dbReference type="EMBL" id="CDW55749.1"/>
    </source>
</evidence>
<reference evidence="5" key="1">
    <citation type="submission" date="2014-01" db="EMBL/GenBank/DDBJ databases">
        <authorList>
            <person name="Aslett M."/>
        </authorList>
    </citation>
    <scope>NUCLEOTIDE SEQUENCE</scope>
</reference>
<dbReference type="STRING" id="36087.A0A077Z7K3"/>
<comment type="similarity">
    <text evidence="1">Belongs to the VPS72/YL1 family.</text>
</comment>
<protein>
    <recommendedName>
        <fullName evidence="2">Vacuolar protein sorting-associated protein 72 homolog</fullName>
    </recommendedName>
</protein>
<sequence>MSSRSRRSNAGGQMKELMAKLDVEEFYSNTYGGFVEDEEDGNFSEEEQSSASSESNIETDEEAILDSGEIYGQSEDDDEQGKSKRKPRLKIPVKYKFRDPFGPMKKTSEITEPSYKRRRIVNEHDQPAPVVHEKHLRKTTLEKSAEAVRRRSAAKRIKRHCTKVRSVALTQEERLDEARITEILNEQSLKRFCEFQLEEKKKRSERKIEEVRPPYVRFVSSMEPADPNLADVSRSADDREDANCKMLQNSVIFSDEQLFKETFSCWKKAPKIPEQKRCVIFGTPANYIDPFTQLPFSNVAAYKKLRELYESQLIAKIISGMYWSCPVSILSIYMAVHMLSEFGYTNALKDTCLSDSGVMVDSFDFSGTPEDDVSNPKFFRRDARRACVTSAHFDRRNNEHAHVIEALHEECNAKVRDAFLLDWPFNMDISKLGFDKPGSLRSTDRFVNARHFTNCSVTSGNEGRLLSCDMHIGSQKHPTYERMRCSYVLETDKWKSDRKPKKCVTGEHIAHRLINYVSTSDICLLHIFGDPNARQVVEFFNCTGLPKDLYSGLCVYPPFKCNRIRKFFKKKRVYYGCDTCEDGRIGDFCHRCKLNSF</sequence>
<dbReference type="PANTHER" id="PTHR13275">
    <property type="entry name" value="YL-1 PROTEIN TRANSCRIPTION FACTOR-LIKE 1"/>
    <property type="match status" value="1"/>
</dbReference>
<dbReference type="InterPro" id="IPR013272">
    <property type="entry name" value="Vps72/YL1_C"/>
</dbReference>
<dbReference type="AlphaFoldDB" id="A0A077Z7K3"/>
<name>A0A077Z7K3_TRITR</name>
<evidence type="ECO:0000256" key="1">
    <source>
        <dbReference type="ARBA" id="ARBA00006832"/>
    </source>
</evidence>
<feature type="domain" description="Vps72/YL1 C-terminal" evidence="4">
    <location>
        <begin position="276"/>
        <end position="305"/>
    </location>
</feature>
<keyword evidence="6" id="KW-1185">Reference proteome</keyword>
<feature type="compositionally biased region" description="Acidic residues" evidence="3">
    <location>
        <begin position="35"/>
        <end position="48"/>
    </location>
</feature>
<accession>A0A077Z7K3</accession>
<evidence type="ECO:0000259" key="4">
    <source>
        <dbReference type="SMART" id="SM00993"/>
    </source>
</evidence>
<proteinExistence type="inferred from homology"/>